<dbReference type="GO" id="GO:0006508">
    <property type="term" value="P:proteolysis"/>
    <property type="evidence" value="ECO:0007669"/>
    <property type="project" value="UniProtKB-KW"/>
</dbReference>
<evidence type="ECO:0000256" key="13">
    <source>
        <dbReference type="ARBA" id="ARBA00061570"/>
    </source>
</evidence>
<evidence type="ECO:0000256" key="15">
    <source>
        <dbReference type="RuleBase" id="RU003651"/>
    </source>
</evidence>
<dbReference type="SUPFAM" id="SSF140990">
    <property type="entry name" value="FtsH protease domain-like"/>
    <property type="match status" value="1"/>
</dbReference>
<evidence type="ECO:0000256" key="11">
    <source>
        <dbReference type="ARBA" id="ARBA00023049"/>
    </source>
</evidence>
<dbReference type="Gene3D" id="1.20.58.760">
    <property type="entry name" value="Peptidase M41"/>
    <property type="match status" value="1"/>
</dbReference>
<feature type="binding site" evidence="14">
    <location>
        <position position="522"/>
    </location>
    <ligand>
        <name>Zn(2+)</name>
        <dbReference type="ChEBI" id="CHEBI:29105"/>
        <note>catalytic</note>
    </ligand>
</feature>
<evidence type="ECO:0000256" key="6">
    <source>
        <dbReference type="ARBA" id="ARBA00022741"/>
    </source>
</evidence>
<dbReference type="NCBIfam" id="TIGR01241">
    <property type="entry name" value="FtsH_fam"/>
    <property type="match status" value="1"/>
</dbReference>
<feature type="active site" evidence="14">
    <location>
        <position position="447"/>
    </location>
</feature>
<feature type="binding site" evidence="14">
    <location>
        <position position="450"/>
    </location>
    <ligand>
        <name>Zn(2+)</name>
        <dbReference type="ChEBI" id="CHEBI:29105"/>
        <note>catalytic</note>
    </ligand>
</feature>
<feature type="domain" description="AAA+ ATPase" evidence="16">
    <location>
        <begin position="217"/>
        <end position="356"/>
    </location>
</feature>
<keyword evidence="9 14" id="KW-0067">ATP-binding</keyword>
<dbReference type="InterPro" id="IPR003593">
    <property type="entry name" value="AAA+_ATPase"/>
</dbReference>
<comment type="function">
    <text evidence="14">Acts as a processive, ATP-dependent zinc metallopeptidase for both cytoplasmic and membrane proteins. Plays a role in the quality control of integral membrane proteins.</text>
</comment>
<keyword evidence="12 14" id="KW-0472">Membrane</keyword>
<feature type="transmembrane region" description="Helical" evidence="14">
    <location>
        <begin position="36"/>
        <end position="56"/>
    </location>
</feature>
<dbReference type="GO" id="GO:0030163">
    <property type="term" value="P:protein catabolic process"/>
    <property type="evidence" value="ECO:0007669"/>
    <property type="project" value="UniProtKB-UniRule"/>
</dbReference>
<evidence type="ECO:0000256" key="7">
    <source>
        <dbReference type="ARBA" id="ARBA00022801"/>
    </source>
</evidence>
<dbReference type="Gene3D" id="3.40.50.300">
    <property type="entry name" value="P-loop containing nucleotide triphosphate hydrolases"/>
    <property type="match status" value="1"/>
</dbReference>
<dbReference type="GO" id="GO:0016887">
    <property type="term" value="F:ATP hydrolysis activity"/>
    <property type="evidence" value="ECO:0007669"/>
    <property type="project" value="UniProtKB-UniRule"/>
</dbReference>
<dbReference type="AlphaFoldDB" id="A0A656PMK5"/>
<feature type="transmembrane region" description="Helical" evidence="14">
    <location>
        <begin position="136"/>
        <end position="154"/>
    </location>
</feature>
<dbReference type="EC" id="3.4.24.-" evidence="14"/>
<comment type="caution">
    <text evidence="14">Lacks conserved residue(s) required for the propagation of feature annotation.</text>
</comment>
<dbReference type="GO" id="GO:0005886">
    <property type="term" value="C:plasma membrane"/>
    <property type="evidence" value="ECO:0007669"/>
    <property type="project" value="UniProtKB-SubCell"/>
</dbReference>
<gene>
    <name evidence="14" type="primary">ftsH</name>
    <name evidence="17" type="ORF">DIU24_02100</name>
</gene>
<evidence type="ECO:0000313" key="17">
    <source>
        <dbReference type="EMBL" id="HCQ40485.1"/>
    </source>
</evidence>
<keyword evidence="5 14" id="KW-0479">Metal-binding</keyword>
<keyword evidence="10 14" id="KW-1133">Transmembrane helix</keyword>
<dbReference type="Proteomes" id="UP000262056">
    <property type="component" value="Unassembled WGS sequence"/>
</dbReference>
<name>A0A656PMK5_UNCKA</name>
<dbReference type="FunFam" id="1.20.58.760:FF:000001">
    <property type="entry name" value="ATP-dependent zinc metalloprotease FtsH"/>
    <property type="match status" value="1"/>
</dbReference>
<keyword evidence="11 14" id="KW-0482">Metalloprotease</keyword>
<dbReference type="InterPro" id="IPR037219">
    <property type="entry name" value="Peptidase_M41-like"/>
</dbReference>
<comment type="similarity">
    <text evidence="13 14">In the central section; belongs to the AAA ATPase family.</text>
</comment>
<accession>A0A656PMK5</accession>
<organism evidence="17 18">
    <name type="scientific">candidate division WWE3 bacterium</name>
    <dbReference type="NCBI Taxonomy" id="2053526"/>
    <lineage>
        <taxon>Bacteria</taxon>
        <taxon>Katanobacteria</taxon>
    </lineage>
</organism>
<keyword evidence="3 14" id="KW-0645">Protease</keyword>
<evidence type="ECO:0000259" key="16">
    <source>
        <dbReference type="SMART" id="SM00382"/>
    </source>
</evidence>
<dbReference type="Pfam" id="PF01434">
    <property type="entry name" value="Peptidase_M41"/>
    <property type="match status" value="1"/>
</dbReference>
<dbReference type="InterPro" id="IPR003959">
    <property type="entry name" value="ATPase_AAA_core"/>
</dbReference>
<evidence type="ECO:0000256" key="3">
    <source>
        <dbReference type="ARBA" id="ARBA00022670"/>
    </source>
</evidence>
<comment type="similarity">
    <text evidence="2 14">In the C-terminal section; belongs to the peptidase M41 family.</text>
</comment>
<dbReference type="CDD" id="cd19501">
    <property type="entry name" value="RecA-like_FtsH"/>
    <property type="match status" value="1"/>
</dbReference>
<dbReference type="PROSITE" id="PS00674">
    <property type="entry name" value="AAA"/>
    <property type="match status" value="1"/>
</dbReference>
<keyword evidence="8 14" id="KW-0862">Zinc</keyword>
<evidence type="ECO:0000256" key="2">
    <source>
        <dbReference type="ARBA" id="ARBA00010044"/>
    </source>
</evidence>
<evidence type="ECO:0000256" key="4">
    <source>
        <dbReference type="ARBA" id="ARBA00022692"/>
    </source>
</evidence>
<comment type="cofactor">
    <cofactor evidence="14">
        <name>Zn(2+)</name>
        <dbReference type="ChEBI" id="CHEBI:29105"/>
    </cofactor>
    <text evidence="14">Binds 1 zinc ion per subunit.</text>
</comment>
<dbReference type="Pfam" id="PF17862">
    <property type="entry name" value="AAA_lid_3"/>
    <property type="match status" value="1"/>
</dbReference>
<comment type="similarity">
    <text evidence="15">Belongs to the AAA ATPase family.</text>
</comment>
<comment type="caution">
    <text evidence="17">The sequence shown here is derived from an EMBL/GenBank/DDBJ whole genome shotgun (WGS) entry which is preliminary data.</text>
</comment>
<evidence type="ECO:0000256" key="9">
    <source>
        <dbReference type="ARBA" id="ARBA00022840"/>
    </source>
</evidence>
<dbReference type="GO" id="GO:0004222">
    <property type="term" value="F:metalloendopeptidase activity"/>
    <property type="evidence" value="ECO:0007669"/>
    <property type="project" value="InterPro"/>
</dbReference>
<dbReference type="InterPro" id="IPR027417">
    <property type="entry name" value="P-loop_NTPase"/>
</dbReference>
<keyword evidence="6 14" id="KW-0547">Nucleotide-binding</keyword>
<dbReference type="GO" id="GO:0005524">
    <property type="term" value="F:ATP binding"/>
    <property type="evidence" value="ECO:0007669"/>
    <property type="project" value="UniProtKB-UniRule"/>
</dbReference>
<keyword evidence="7 14" id="KW-0378">Hydrolase</keyword>
<dbReference type="PANTHER" id="PTHR23076:SF97">
    <property type="entry name" value="ATP-DEPENDENT ZINC METALLOPROTEASE YME1L1"/>
    <property type="match status" value="1"/>
</dbReference>
<evidence type="ECO:0000256" key="14">
    <source>
        <dbReference type="HAMAP-Rule" id="MF_01458"/>
    </source>
</evidence>
<dbReference type="InterPro" id="IPR005936">
    <property type="entry name" value="FtsH"/>
</dbReference>
<dbReference type="SMART" id="SM00382">
    <property type="entry name" value="AAA"/>
    <property type="match status" value="1"/>
</dbReference>
<comment type="subcellular location">
    <subcellularLocation>
        <location evidence="14">Cell membrane</location>
        <topology evidence="14">Multi-pass membrane protein</topology>
        <orientation evidence="14">Cytoplasmic side</orientation>
    </subcellularLocation>
    <subcellularLocation>
        <location evidence="1">Membrane</location>
    </subcellularLocation>
</comment>
<evidence type="ECO:0000256" key="12">
    <source>
        <dbReference type="ARBA" id="ARBA00023136"/>
    </source>
</evidence>
<keyword evidence="14" id="KW-1003">Cell membrane</keyword>
<evidence type="ECO:0000256" key="10">
    <source>
        <dbReference type="ARBA" id="ARBA00022989"/>
    </source>
</evidence>
<dbReference type="FunFam" id="1.10.8.60:FF:000001">
    <property type="entry name" value="ATP-dependent zinc metalloprotease FtsH"/>
    <property type="match status" value="1"/>
</dbReference>
<dbReference type="InterPro" id="IPR000642">
    <property type="entry name" value="Peptidase_M41"/>
</dbReference>
<dbReference type="SUPFAM" id="SSF52540">
    <property type="entry name" value="P-loop containing nucleoside triphosphate hydrolases"/>
    <property type="match status" value="1"/>
</dbReference>
<proteinExistence type="inferred from homology"/>
<dbReference type="GO" id="GO:0008270">
    <property type="term" value="F:zinc ion binding"/>
    <property type="evidence" value="ECO:0007669"/>
    <property type="project" value="UniProtKB-UniRule"/>
</dbReference>
<dbReference type="InterPro" id="IPR003960">
    <property type="entry name" value="ATPase_AAA_CS"/>
</dbReference>
<protein>
    <recommendedName>
        <fullName evidence="14">ATP-dependent zinc metalloprotease FtsH</fullName>
        <ecNumber evidence="14">3.4.24.-</ecNumber>
    </recommendedName>
</protein>
<dbReference type="FunFam" id="3.40.50.300:FF:000001">
    <property type="entry name" value="ATP-dependent zinc metalloprotease FtsH"/>
    <property type="match status" value="1"/>
</dbReference>
<dbReference type="EMBL" id="DQFB01000003">
    <property type="protein sequence ID" value="HCQ40485.1"/>
    <property type="molecule type" value="Genomic_DNA"/>
</dbReference>
<dbReference type="Gene3D" id="1.10.8.60">
    <property type="match status" value="1"/>
</dbReference>
<dbReference type="InterPro" id="IPR041569">
    <property type="entry name" value="AAA_lid_3"/>
</dbReference>
<comment type="subunit">
    <text evidence="14">Homohexamer.</text>
</comment>
<dbReference type="Pfam" id="PF00004">
    <property type="entry name" value="AAA"/>
    <property type="match status" value="1"/>
</dbReference>
<keyword evidence="4 14" id="KW-0812">Transmembrane</keyword>
<dbReference type="GO" id="GO:0004176">
    <property type="term" value="F:ATP-dependent peptidase activity"/>
    <property type="evidence" value="ECO:0007669"/>
    <property type="project" value="InterPro"/>
</dbReference>
<evidence type="ECO:0000256" key="5">
    <source>
        <dbReference type="ARBA" id="ARBA00022723"/>
    </source>
</evidence>
<feature type="binding site" evidence="14">
    <location>
        <position position="446"/>
    </location>
    <ligand>
        <name>Zn(2+)</name>
        <dbReference type="ChEBI" id="CHEBI:29105"/>
        <note>catalytic</note>
    </ligand>
</feature>
<dbReference type="HAMAP" id="MF_01458">
    <property type="entry name" value="FtsH"/>
    <property type="match status" value="1"/>
</dbReference>
<dbReference type="PANTHER" id="PTHR23076">
    <property type="entry name" value="METALLOPROTEASE M41 FTSH"/>
    <property type="match status" value="1"/>
</dbReference>
<evidence type="ECO:0000313" key="18">
    <source>
        <dbReference type="Proteomes" id="UP000262056"/>
    </source>
</evidence>
<evidence type="ECO:0000256" key="8">
    <source>
        <dbReference type="ARBA" id="ARBA00022833"/>
    </source>
</evidence>
<sequence>MANKNGSNKNGKKAKKQNISIPFIGDINPKNPWGNIFFYIFLIFLFFMIFGGSGGLSPKPEQVGVNELVKLIKDERVQDVVVAGDKLEVQLKDGTKLLVEKESSISFDQILTNNEVDRSKIAGDVKVERRISFEQILTPVLMFAFPLIILFFIFRQMRSANSDITSFGKSRARLFKKGQTQITFNDVAGNEEAKTEMMEIVDFLKNPEKYRKLGARIPKGILLVGPSGVGKTLLAKAIAGEANVPFYSVAGSEFMEMLVGVGSSRVRDLFDVARSNQPSLIFVDEIDAIGRQRGMGIGGGHDEREQTLNQILIEMDGFDARTDVIVLAATNRPDMLDPALIRPGRFDRTITVMLPDLKDREAIIKIHMREKPVAEDVKVEQIARKTVGFSGADIENMMNEAAILAARVGKTKIEQVDIEEAALKVTLGSERKTLQTEEERKMTAYHEAGHALVSAFVKDMDPVYRVSIIARGASLGHTSFPPERDRYNETKTRLSSIISTMLGGRAAEEIVFGELTVGASDDIGKATGIARKMVAEWGMSSLGPVSYDIGGGQFWLARGIEEGNKVSEAMAAKIDTEVEELVHKAYIHAKEIIEANRDKLDRVAAKLLEKETIDGEEFRALVA</sequence>
<evidence type="ECO:0000256" key="1">
    <source>
        <dbReference type="ARBA" id="ARBA00004370"/>
    </source>
</evidence>
<reference evidence="17 18" key="1">
    <citation type="journal article" date="2018" name="Nat. Biotechnol.">
        <title>A standardized bacterial taxonomy based on genome phylogeny substantially revises the tree of life.</title>
        <authorList>
            <person name="Parks D.H."/>
            <person name="Chuvochina M."/>
            <person name="Waite D.W."/>
            <person name="Rinke C."/>
            <person name="Skarshewski A."/>
            <person name="Chaumeil P.A."/>
            <person name="Hugenholtz P."/>
        </authorList>
    </citation>
    <scope>NUCLEOTIDE SEQUENCE [LARGE SCALE GENOMIC DNA]</scope>
    <source>
        <strain evidence="17">UBA12021</strain>
    </source>
</reference>